<dbReference type="InterPro" id="IPR036188">
    <property type="entry name" value="FAD/NAD-bd_sf"/>
</dbReference>
<keyword evidence="13" id="KW-0503">Monooxygenase</keyword>
<evidence type="ECO:0000256" key="10">
    <source>
        <dbReference type="ARBA" id="ARBA00022833"/>
    </source>
</evidence>
<dbReference type="FunFam" id="2.10.110.10:FF:000043">
    <property type="entry name" value="protein-methionine sulfoxide oxidase MICAL3 isoform X2"/>
    <property type="match status" value="1"/>
</dbReference>
<evidence type="ECO:0000313" key="23">
    <source>
        <dbReference type="Proteomes" id="UP000812440"/>
    </source>
</evidence>
<reference evidence="22" key="1">
    <citation type="thesis" date="2020" institute="ProQuest LLC" country="789 East Eisenhower Parkway, Ann Arbor, MI, USA">
        <title>Comparative Genomics and Chromosome Evolution.</title>
        <authorList>
            <person name="Mudd A.B."/>
        </authorList>
    </citation>
    <scope>NUCLEOTIDE SEQUENCE</scope>
    <source>
        <strain evidence="22">Female2</strain>
        <tissue evidence="22">Blood</tissue>
    </source>
</reference>
<evidence type="ECO:0000313" key="22">
    <source>
        <dbReference type="EMBL" id="KAG8438329.1"/>
    </source>
</evidence>
<dbReference type="CDD" id="cd09439">
    <property type="entry name" value="LIM_Mical"/>
    <property type="match status" value="1"/>
</dbReference>
<evidence type="ECO:0000256" key="1">
    <source>
        <dbReference type="ARBA" id="ARBA00001974"/>
    </source>
</evidence>
<keyword evidence="15" id="KW-0009">Actin-binding</keyword>
<evidence type="ECO:0000256" key="16">
    <source>
        <dbReference type="ARBA" id="ARBA00023242"/>
    </source>
</evidence>
<feature type="region of interest" description="Disordered" evidence="19">
    <location>
        <begin position="886"/>
        <end position="924"/>
    </location>
</feature>
<evidence type="ECO:0000259" key="21">
    <source>
        <dbReference type="PROSITE" id="PS50023"/>
    </source>
</evidence>
<evidence type="ECO:0000256" key="4">
    <source>
        <dbReference type="ARBA" id="ARBA00008223"/>
    </source>
</evidence>
<dbReference type="PROSITE" id="PS00478">
    <property type="entry name" value="LIM_DOMAIN_1"/>
    <property type="match status" value="1"/>
</dbReference>
<dbReference type="PRINTS" id="PR00420">
    <property type="entry name" value="RNGMNOXGNASE"/>
</dbReference>
<keyword evidence="8 18" id="KW-0479">Metal-binding</keyword>
<keyword evidence="10 18" id="KW-0862">Zinc</keyword>
<comment type="catalytic activity">
    <reaction evidence="17">
        <text>L-methionyl-[F-actin] + NADPH + O2 + H(+) = L-methionyl-(R)-S-oxide-[F-actin] + NADP(+) + H2O</text>
        <dbReference type="Rhea" id="RHEA:51308"/>
        <dbReference type="Rhea" id="RHEA-COMP:12953"/>
        <dbReference type="Rhea" id="RHEA-COMP:12956"/>
        <dbReference type="ChEBI" id="CHEBI:15377"/>
        <dbReference type="ChEBI" id="CHEBI:15378"/>
        <dbReference type="ChEBI" id="CHEBI:15379"/>
        <dbReference type="ChEBI" id="CHEBI:16044"/>
        <dbReference type="ChEBI" id="CHEBI:45764"/>
        <dbReference type="ChEBI" id="CHEBI:57783"/>
        <dbReference type="ChEBI" id="CHEBI:58349"/>
        <dbReference type="EC" id="1.14.13.225"/>
    </reaction>
</comment>
<feature type="compositionally biased region" description="Low complexity" evidence="19">
    <location>
        <begin position="1026"/>
        <end position="1040"/>
    </location>
</feature>
<dbReference type="InterPro" id="IPR036872">
    <property type="entry name" value="CH_dom_sf"/>
</dbReference>
<dbReference type="InterPro" id="IPR001781">
    <property type="entry name" value="Znf_LIM"/>
</dbReference>
<sequence>MGENDEDKQSHQANQLFENFVQATTCKGTLQAFNILIRQLEIDPQDHRHFYAKLKSKVPSWKAKALWNKLDKKNSHKEYKKGKACVGTKCLIIGGGPCGLRTAIELACLGAKVIVVEKRDTFSRNNVLHLWPYTIHDLRCLGAKKFYGKFCAGAIDHISIWQLQLMLFKIALLHGIEIHVNVEFVKLLEPPEDQENHKIGWRAEFLPQDHSLSDYEFDVIIGADGRRNTLEGFRRKEFRGKLAIAITANFVNRNTTAEAKVEEISGVAFIFNQKFFQDLKEETGIDLENIVYYKDSTHYFVMTAKKQSLLDKGVIINDYADAEMLLCAENVDQENLQSYAREAADFATNYQLPSLDFAINHYGQPDVAMFDFTSMYASENAALVRKRRGHQLLVALVGDSLLEPFWPMGTGCARGFLAAFDTAWMVRSWSQGVAPLEILAERESLYRLLPQTTPENISKHFDQYTIDPGTRYPNLNSNCVRTHQVKHLFITNDLQTCSLERATSIRRSVGVTRHESDIRPNKLLVWCQKQTEGYHNVNVTNLTSSWKSGLALCAIIHRFRPDIIDFSSLKEEDIVRNNQMAFDLAEKEFGISPITTGEEMALIGEPDKLSMVLYLSKFYELFRGSPLRPVDTARKGNGGIDDTRSSKTSNLMVNNYLNLTLPRKRVPKEEKKSEDSDLNKRRRTIQVFCEESAIVPSKGLNSGNECSDTKEVINQNKVKSMATQLLAKFEENAPNTSIRRQENIGLCDVDEAATAPPTDSLLVNPRFAKPQDPHPCPPQAENKRQFQGLARTQLPVSSPSQTRSVPHHATKELRPMERPDYHACPPDRTVSFTSDCPSAIALSNILERLHDLEEKAQQMTVGKVSQGIGAVAEVLVNLYMNDHKTKPKCSDSTSPDVTPSFLSGESLSSSSPSPAPKGSLRKEFPATIGGSDTCYFCKRRVYVVERLSAEGHFFHRECFKCAYCSTSIRLGSYVFNVEEGKFYCQPHFMHSFSKTKQRKRRTESKMQEEDKTWRRGEGEAADITDSPCSACSSSGESSSGIVTSLCRKTLSWPLMVTRDLLAIPGRLSGWMHGCVQGANRHIRNNEQNYTYTYELMSVGVPFLYVLLEVITLMYQETGPSLQHILRHVQSTLWSKNVPLQ</sequence>
<dbReference type="InterPro" id="IPR001715">
    <property type="entry name" value="CH_dom"/>
</dbReference>
<accession>A0A8T2IZ61</accession>
<dbReference type="Pfam" id="PF01494">
    <property type="entry name" value="FAD_binding_3"/>
    <property type="match status" value="1"/>
</dbReference>
<keyword evidence="11" id="KW-0521">NADP</keyword>
<evidence type="ECO:0000256" key="13">
    <source>
        <dbReference type="ARBA" id="ARBA00023033"/>
    </source>
</evidence>
<evidence type="ECO:0000256" key="9">
    <source>
        <dbReference type="ARBA" id="ARBA00022827"/>
    </source>
</evidence>
<comment type="subcellular location">
    <subcellularLocation>
        <location evidence="3">Cytoplasm</location>
    </subcellularLocation>
    <subcellularLocation>
        <location evidence="2">Nucleus</location>
    </subcellularLocation>
</comment>
<dbReference type="SUPFAM" id="SSF51905">
    <property type="entry name" value="FAD/NAD(P)-binding domain"/>
    <property type="match status" value="1"/>
</dbReference>
<dbReference type="GO" id="GO:0005737">
    <property type="term" value="C:cytoplasm"/>
    <property type="evidence" value="ECO:0007669"/>
    <property type="project" value="UniProtKB-SubCell"/>
</dbReference>
<dbReference type="GO" id="GO:0046872">
    <property type="term" value="F:metal ion binding"/>
    <property type="evidence" value="ECO:0007669"/>
    <property type="project" value="UniProtKB-KW"/>
</dbReference>
<dbReference type="Pfam" id="PF25413">
    <property type="entry name" value="Rossman_Mical"/>
    <property type="match status" value="1"/>
</dbReference>
<keyword evidence="14 18" id="KW-0440">LIM domain</keyword>
<name>A0A8T2IZ61_9PIPI</name>
<evidence type="ECO:0000256" key="11">
    <source>
        <dbReference type="ARBA" id="ARBA00022857"/>
    </source>
</evidence>
<comment type="caution">
    <text evidence="22">The sequence shown here is derived from an EMBL/GenBank/DDBJ whole genome shotgun (WGS) entry which is preliminary data.</text>
</comment>
<dbReference type="GO" id="GO:0071949">
    <property type="term" value="F:FAD binding"/>
    <property type="evidence" value="ECO:0007669"/>
    <property type="project" value="InterPro"/>
</dbReference>
<dbReference type="OrthoDB" id="20799at2759"/>
<dbReference type="SUPFAM" id="SSF57716">
    <property type="entry name" value="Glucocorticoid receptor-like (DNA-binding domain)"/>
    <property type="match status" value="2"/>
</dbReference>
<evidence type="ECO:0000256" key="19">
    <source>
        <dbReference type="SAM" id="MobiDB-lite"/>
    </source>
</evidence>
<dbReference type="InterPro" id="IPR002938">
    <property type="entry name" value="FAD-bd"/>
</dbReference>
<evidence type="ECO:0000256" key="17">
    <source>
        <dbReference type="ARBA" id="ARBA00049522"/>
    </source>
</evidence>
<evidence type="ECO:0000256" key="2">
    <source>
        <dbReference type="ARBA" id="ARBA00004123"/>
    </source>
</evidence>
<dbReference type="Proteomes" id="UP000812440">
    <property type="component" value="Chromosome 4"/>
</dbReference>
<feature type="compositionally biased region" description="Basic and acidic residues" evidence="19">
    <location>
        <begin position="1003"/>
        <end position="1018"/>
    </location>
</feature>
<feature type="region of interest" description="Disordered" evidence="19">
    <location>
        <begin position="995"/>
        <end position="1040"/>
    </location>
</feature>
<dbReference type="GO" id="GO:0003779">
    <property type="term" value="F:actin binding"/>
    <property type="evidence" value="ECO:0007669"/>
    <property type="project" value="UniProtKB-KW"/>
</dbReference>
<evidence type="ECO:0000259" key="20">
    <source>
        <dbReference type="PROSITE" id="PS50021"/>
    </source>
</evidence>
<evidence type="ECO:0000256" key="6">
    <source>
        <dbReference type="ARBA" id="ARBA00022490"/>
    </source>
</evidence>
<evidence type="ECO:0000256" key="15">
    <source>
        <dbReference type="ARBA" id="ARBA00023203"/>
    </source>
</evidence>
<dbReference type="Pfam" id="PF00412">
    <property type="entry name" value="LIM"/>
    <property type="match status" value="1"/>
</dbReference>
<feature type="domain" description="LIM zinc-binding" evidence="21">
    <location>
        <begin position="932"/>
        <end position="994"/>
    </location>
</feature>
<dbReference type="PANTHER" id="PTHR23167">
    <property type="entry name" value="CALPONIN HOMOLOGY DOMAIN-CONTAINING PROTEIN DDB_G0272472-RELATED"/>
    <property type="match status" value="1"/>
</dbReference>
<evidence type="ECO:0000256" key="7">
    <source>
        <dbReference type="ARBA" id="ARBA00022630"/>
    </source>
</evidence>
<dbReference type="FunFam" id="1.10.418.10:FF:000026">
    <property type="entry name" value="protein-methionine sulfoxide oxidase MICAL3 isoform X1"/>
    <property type="match status" value="1"/>
</dbReference>
<evidence type="ECO:0000256" key="18">
    <source>
        <dbReference type="PROSITE-ProRule" id="PRU00125"/>
    </source>
</evidence>
<dbReference type="PROSITE" id="PS50021">
    <property type="entry name" value="CH"/>
    <property type="match status" value="1"/>
</dbReference>
<dbReference type="EMBL" id="JAACNH010000007">
    <property type="protein sequence ID" value="KAG8438329.1"/>
    <property type="molecule type" value="Genomic_DNA"/>
</dbReference>
<dbReference type="SMART" id="SM00132">
    <property type="entry name" value="LIM"/>
    <property type="match status" value="1"/>
</dbReference>
<dbReference type="GO" id="GO:0120501">
    <property type="term" value="F:F-actin monooxygenase activity"/>
    <property type="evidence" value="ECO:0007669"/>
    <property type="project" value="UniProtKB-EC"/>
</dbReference>
<dbReference type="Gene3D" id="1.10.418.10">
    <property type="entry name" value="Calponin-like domain"/>
    <property type="match status" value="1"/>
</dbReference>
<dbReference type="Pfam" id="PF00307">
    <property type="entry name" value="CH"/>
    <property type="match status" value="1"/>
</dbReference>
<comment type="similarity">
    <text evidence="4">Belongs to the Mical family.</text>
</comment>
<dbReference type="PANTHER" id="PTHR23167:SF39">
    <property type="entry name" value="[F-ACTIN]-MONOOXYGENASE MICAL2"/>
    <property type="match status" value="1"/>
</dbReference>
<keyword evidence="23" id="KW-1185">Reference proteome</keyword>
<evidence type="ECO:0000256" key="12">
    <source>
        <dbReference type="ARBA" id="ARBA00023002"/>
    </source>
</evidence>
<feature type="compositionally biased region" description="Low complexity" evidence="19">
    <location>
        <begin position="899"/>
        <end position="918"/>
    </location>
</feature>
<dbReference type="AlphaFoldDB" id="A0A8T2IZ61"/>
<dbReference type="PROSITE" id="PS50023">
    <property type="entry name" value="LIM_DOMAIN_2"/>
    <property type="match status" value="1"/>
</dbReference>
<dbReference type="InterPro" id="IPR057494">
    <property type="entry name" value="Rossman_Mical"/>
</dbReference>
<feature type="domain" description="Calponin-homology (CH)" evidence="20">
    <location>
        <begin position="517"/>
        <end position="620"/>
    </location>
</feature>
<dbReference type="SMART" id="SM00033">
    <property type="entry name" value="CH"/>
    <property type="match status" value="1"/>
</dbReference>
<dbReference type="Gene3D" id="2.10.110.10">
    <property type="entry name" value="Cysteine Rich Protein"/>
    <property type="match status" value="1"/>
</dbReference>
<proteinExistence type="inferred from homology"/>
<dbReference type="SUPFAM" id="SSF47576">
    <property type="entry name" value="Calponin-homology domain, CH-domain"/>
    <property type="match status" value="1"/>
</dbReference>
<keyword evidence="7" id="KW-0285">Flavoprotein</keyword>
<evidence type="ECO:0000256" key="14">
    <source>
        <dbReference type="ARBA" id="ARBA00023038"/>
    </source>
</evidence>
<dbReference type="InterPro" id="IPR050540">
    <property type="entry name" value="F-actin_Monoox_Mical"/>
</dbReference>
<evidence type="ECO:0000256" key="3">
    <source>
        <dbReference type="ARBA" id="ARBA00004496"/>
    </source>
</evidence>
<keyword evidence="9" id="KW-0274">FAD</keyword>
<evidence type="ECO:0000256" key="8">
    <source>
        <dbReference type="ARBA" id="ARBA00022723"/>
    </source>
</evidence>
<gene>
    <name evidence="22" type="ORF">GDO86_008857</name>
</gene>
<evidence type="ECO:0000256" key="5">
    <source>
        <dbReference type="ARBA" id="ARBA00012709"/>
    </source>
</evidence>
<dbReference type="Gene3D" id="3.50.50.60">
    <property type="entry name" value="FAD/NAD(P)-binding domain"/>
    <property type="match status" value="1"/>
</dbReference>
<dbReference type="FunFam" id="3.50.50.60:FF:000004">
    <property type="entry name" value="protein-methionine sulfoxide oxidase MICAL2 isoform X1"/>
    <property type="match status" value="1"/>
</dbReference>
<keyword evidence="12" id="KW-0560">Oxidoreductase</keyword>
<dbReference type="GO" id="GO:0005634">
    <property type="term" value="C:nucleus"/>
    <property type="evidence" value="ECO:0007669"/>
    <property type="project" value="UniProtKB-SubCell"/>
</dbReference>
<comment type="cofactor">
    <cofactor evidence="1">
        <name>FAD</name>
        <dbReference type="ChEBI" id="CHEBI:57692"/>
    </cofactor>
</comment>
<keyword evidence="6" id="KW-0963">Cytoplasm</keyword>
<organism evidence="22 23">
    <name type="scientific">Hymenochirus boettgeri</name>
    <name type="common">Congo dwarf clawed frog</name>
    <dbReference type="NCBI Taxonomy" id="247094"/>
    <lineage>
        <taxon>Eukaryota</taxon>
        <taxon>Metazoa</taxon>
        <taxon>Chordata</taxon>
        <taxon>Craniata</taxon>
        <taxon>Vertebrata</taxon>
        <taxon>Euteleostomi</taxon>
        <taxon>Amphibia</taxon>
        <taxon>Batrachia</taxon>
        <taxon>Anura</taxon>
        <taxon>Pipoidea</taxon>
        <taxon>Pipidae</taxon>
        <taxon>Pipinae</taxon>
        <taxon>Hymenochirus</taxon>
    </lineage>
</organism>
<protein>
    <recommendedName>
        <fullName evidence="5">F-actin monooxygenase</fullName>
        <ecNumber evidence="5">1.14.13.225</ecNumber>
    </recommendedName>
</protein>
<dbReference type="EC" id="1.14.13.225" evidence="5"/>
<keyword evidence="16" id="KW-0539">Nucleus</keyword>